<feature type="compositionally biased region" description="Basic and acidic residues" evidence="1">
    <location>
        <begin position="90"/>
        <end position="101"/>
    </location>
</feature>
<accession>A0AAV7EVW9</accession>
<proteinExistence type="predicted"/>
<reference evidence="2 3" key="1">
    <citation type="submission" date="2021-07" db="EMBL/GenBank/DDBJ databases">
        <title>The Aristolochia fimbriata genome: insights into angiosperm evolution, floral development and chemical biosynthesis.</title>
        <authorList>
            <person name="Jiao Y."/>
        </authorList>
    </citation>
    <scope>NUCLEOTIDE SEQUENCE [LARGE SCALE GENOMIC DNA]</scope>
    <source>
        <strain evidence="2">IBCAS-2021</strain>
        <tissue evidence="2">Leaf</tissue>
    </source>
</reference>
<gene>
    <name evidence="2" type="ORF">H6P81_005949</name>
</gene>
<protein>
    <submittedName>
        <fullName evidence="2">Uncharacterized protein</fullName>
    </submittedName>
</protein>
<organism evidence="2 3">
    <name type="scientific">Aristolochia fimbriata</name>
    <name type="common">White veined hardy Dutchman's pipe vine</name>
    <dbReference type="NCBI Taxonomy" id="158543"/>
    <lineage>
        <taxon>Eukaryota</taxon>
        <taxon>Viridiplantae</taxon>
        <taxon>Streptophyta</taxon>
        <taxon>Embryophyta</taxon>
        <taxon>Tracheophyta</taxon>
        <taxon>Spermatophyta</taxon>
        <taxon>Magnoliopsida</taxon>
        <taxon>Magnoliidae</taxon>
        <taxon>Piperales</taxon>
        <taxon>Aristolochiaceae</taxon>
        <taxon>Aristolochia</taxon>
    </lineage>
</organism>
<dbReference type="AlphaFoldDB" id="A0AAV7EVW9"/>
<feature type="region of interest" description="Disordered" evidence="1">
    <location>
        <begin position="67"/>
        <end position="102"/>
    </location>
</feature>
<keyword evidence="3" id="KW-1185">Reference proteome</keyword>
<dbReference type="EMBL" id="JAINDJ010000003">
    <property type="protein sequence ID" value="KAG9453045.1"/>
    <property type="molecule type" value="Genomic_DNA"/>
</dbReference>
<evidence type="ECO:0000313" key="3">
    <source>
        <dbReference type="Proteomes" id="UP000825729"/>
    </source>
</evidence>
<sequence length="151" mass="16853">MACTKNNNPKCKHKLFESGSIIGINIKTELELSMALYEFRSFCDLIIEIYFDEDVIGGSCFPISSQGRNGEGKRTKFRPNLKPVDSNGPPDEKETGWERGGEINASMKVDKLWAFNEAPSTAKGQFINDPTNTLLRYRNEATTLLEMGPGL</sequence>
<comment type="caution">
    <text evidence="2">The sequence shown here is derived from an EMBL/GenBank/DDBJ whole genome shotgun (WGS) entry which is preliminary data.</text>
</comment>
<dbReference type="Proteomes" id="UP000825729">
    <property type="component" value="Unassembled WGS sequence"/>
</dbReference>
<evidence type="ECO:0000256" key="1">
    <source>
        <dbReference type="SAM" id="MobiDB-lite"/>
    </source>
</evidence>
<name>A0AAV7EVW9_ARIFI</name>
<evidence type="ECO:0000313" key="2">
    <source>
        <dbReference type="EMBL" id="KAG9453045.1"/>
    </source>
</evidence>